<feature type="domain" description="Cupin type-2" evidence="1">
    <location>
        <begin position="36"/>
        <end position="102"/>
    </location>
</feature>
<sequence>MPVSTLAEARTIEFHGLTARPIAVPSRGTSELAIWHLEVGPGVRGEEHTVDREEVFVVRTGRLSGTLGGEPCEAGPGDALIVPPGVPFSLGNDGSESAQVLVCTSAGVQASLNGQTVVPPWSE</sequence>
<gene>
    <name evidence="2" type="ORF">FB559_0715</name>
</gene>
<name>A0A543CE51_9ACTN</name>
<dbReference type="OrthoDB" id="5145129at2"/>
<protein>
    <submittedName>
        <fullName evidence="2">Cupin domain</fullName>
    </submittedName>
</protein>
<dbReference type="InterPro" id="IPR014710">
    <property type="entry name" value="RmlC-like_jellyroll"/>
</dbReference>
<accession>A0A543CE51</accession>
<dbReference type="EMBL" id="VFOZ01000001">
    <property type="protein sequence ID" value="TQL95217.1"/>
    <property type="molecule type" value="Genomic_DNA"/>
</dbReference>
<dbReference type="InterPro" id="IPR013096">
    <property type="entry name" value="Cupin_2"/>
</dbReference>
<dbReference type="RefSeq" id="WP_141953168.1">
    <property type="nucleotide sequence ID" value="NZ_VFOZ01000001.1"/>
</dbReference>
<proteinExistence type="predicted"/>
<dbReference type="SUPFAM" id="SSF51182">
    <property type="entry name" value="RmlC-like cupins"/>
    <property type="match status" value="1"/>
</dbReference>
<organism evidence="2 3">
    <name type="scientific">Actinoallomurus bryophytorum</name>
    <dbReference type="NCBI Taxonomy" id="1490222"/>
    <lineage>
        <taxon>Bacteria</taxon>
        <taxon>Bacillati</taxon>
        <taxon>Actinomycetota</taxon>
        <taxon>Actinomycetes</taxon>
        <taxon>Streptosporangiales</taxon>
        <taxon>Thermomonosporaceae</taxon>
        <taxon>Actinoallomurus</taxon>
    </lineage>
</organism>
<evidence type="ECO:0000313" key="2">
    <source>
        <dbReference type="EMBL" id="TQL95217.1"/>
    </source>
</evidence>
<reference evidence="2 3" key="1">
    <citation type="submission" date="2019-06" db="EMBL/GenBank/DDBJ databases">
        <title>Sequencing the genomes of 1000 actinobacteria strains.</title>
        <authorList>
            <person name="Klenk H.-P."/>
        </authorList>
    </citation>
    <scope>NUCLEOTIDE SEQUENCE [LARGE SCALE GENOMIC DNA]</scope>
    <source>
        <strain evidence="2 3">DSM 102200</strain>
    </source>
</reference>
<comment type="caution">
    <text evidence="2">The sequence shown here is derived from an EMBL/GenBank/DDBJ whole genome shotgun (WGS) entry which is preliminary data.</text>
</comment>
<dbReference type="Gene3D" id="2.60.120.10">
    <property type="entry name" value="Jelly Rolls"/>
    <property type="match status" value="1"/>
</dbReference>
<dbReference type="AlphaFoldDB" id="A0A543CE51"/>
<keyword evidence="3" id="KW-1185">Reference proteome</keyword>
<evidence type="ECO:0000259" key="1">
    <source>
        <dbReference type="Pfam" id="PF07883"/>
    </source>
</evidence>
<dbReference type="Pfam" id="PF07883">
    <property type="entry name" value="Cupin_2"/>
    <property type="match status" value="1"/>
</dbReference>
<evidence type="ECO:0000313" key="3">
    <source>
        <dbReference type="Proteomes" id="UP000316096"/>
    </source>
</evidence>
<dbReference type="Proteomes" id="UP000316096">
    <property type="component" value="Unassembled WGS sequence"/>
</dbReference>
<dbReference type="InterPro" id="IPR011051">
    <property type="entry name" value="RmlC_Cupin_sf"/>
</dbReference>